<keyword evidence="5" id="KW-0813">Transport</keyword>
<dbReference type="GO" id="GO:0046933">
    <property type="term" value="F:proton-transporting ATP synthase activity, rotational mechanism"/>
    <property type="evidence" value="ECO:0007669"/>
    <property type="project" value="TreeGrafter"/>
</dbReference>
<dbReference type="AlphaFoldDB" id="A0A096XKZ6"/>
<dbReference type="CDD" id="cd00310">
    <property type="entry name" value="ATP-synt_Fo_a_6"/>
    <property type="match status" value="1"/>
</dbReference>
<keyword evidence="11 14" id="KW-0472">Membrane</keyword>
<dbReference type="SUPFAM" id="SSF81336">
    <property type="entry name" value="F1F0 ATP synthase subunit A"/>
    <property type="match status" value="1"/>
</dbReference>
<evidence type="ECO:0000256" key="3">
    <source>
        <dbReference type="ARBA" id="ARBA00006810"/>
    </source>
</evidence>
<evidence type="ECO:0000256" key="2">
    <source>
        <dbReference type="ARBA" id="ARBA00004141"/>
    </source>
</evidence>
<protein>
    <recommendedName>
        <fullName evidence="13">ATP synthase subunit a</fullName>
    </recommendedName>
</protein>
<dbReference type="Gene3D" id="1.20.120.220">
    <property type="entry name" value="ATP synthase, F0 complex, subunit A"/>
    <property type="match status" value="1"/>
</dbReference>
<keyword evidence="10" id="KW-0406">Ion transport</keyword>
<keyword evidence="7 14" id="KW-0812">Transmembrane</keyword>
<sequence length="223" mass="25841">MMMNLFSSFDPCVTVNISMNWLSSFMLILLYPLSYYVIPSLNLMIYNKLIYNLMNEFKIMLTKFNYLNLLMFMSIFMFIFMNNFMGLFPYIFTSSSHLSFTMTLSLPIWLGCMIFGWFKNMEFMFSHLVPVGTPLFLMFFMVLIETISNLIRPLTLSVRLMANMIAGHLIITLVSSVGVSLNLLSLMILIIIQIVLLLLELSVAVIQAYVFMILLSLYSKETN</sequence>
<evidence type="ECO:0000256" key="4">
    <source>
        <dbReference type="ARBA" id="ARBA00011648"/>
    </source>
</evidence>
<comment type="subunit">
    <text evidence="4">F-type ATPases have 2 components, CF(1) - the catalytic core - and CF(0) - the membrane proton channel. CF(1) has five subunits: alpha(3), beta(3), gamma(1), delta(1), epsilon(1). CF(0) has three main subunits: a, b and c.</text>
</comment>
<geneLocation type="mitochondrion" evidence="15"/>
<dbReference type="InterPro" id="IPR000568">
    <property type="entry name" value="ATP_synth_F0_asu"/>
</dbReference>
<dbReference type="PRINTS" id="PR00123">
    <property type="entry name" value="ATPASEA"/>
</dbReference>
<name>A0A096XKZ6_9HYME</name>
<dbReference type="InterPro" id="IPR045083">
    <property type="entry name" value="ATP_synth_F0_asu_bact/mt"/>
</dbReference>
<dbReference type="InterPro" id="IPR035908">
    <property type="entry name" value="F0_ATP_A_sf"/>
</dbReference>
<keyword evidence="12" id="KW-0066">ATP synthesis</keyword>
<feature type="transmembrane region" description="Helical" evidence="14">
    <location>
        <begin position="20"/>
        <end position="45"/>
    </location>
</feature>
<accession>A0A096XKZ6</accession>
<dbReference type="NCBIfam" id="TIGR01131">
    <property type="entry name" value="ATP_synt_6_or_A"/>
    <property type="match status" value="1"/>
</dbReference>
<dbReference type="InterPro" id="IPR023011">
    <property type="entry name" value="ATP_synth_F0_asu_AS"/>
</dbReference>
<dbReference type="PANTHER" id="PTHR11410">
    <property type="entry name" value="ATP SYNTHASE SUBUNIT A"/>
    <property type="match status" value="1"/>
</dbReference>
<keyword evidence="8" id="KW-0375">Hydrogen ion transport</keyword>
<evidence type="ECO:0000256" key="11">
    <source>
        <dbReference type="ARBA" id="ARBA00023136"/>
    </source>
</evidence>
<dbReference type="GO" id="GO:0045259">
    <property type="term" value="C:proton-transporting ATP synthase complex"/>
    <property type="evidence" value="ECO:0007669"/>
    <property type="project" value="UniProtKB-KW"/>
</dbReference>
<keyword evidence="9 14" id="KW-1133">Transmembrane helix</keyword>
<feature type="transmembrane region" description="Helical" evidence="14">
    <location>
        <begin position="66"/>
        <end position="92"/>
    </location>
</feature>
<gene>
    <name evidence="15" type="primary">ATP6</name>
</gene>
<proteinExistence type="inferred from homology"/>
<comment type="function">
    <text evidence="1">Mitochondrial membrane ATP synthase (F(1)F(0) ATP synthase or Complex V) produces ATP from ADP in the presence of a proton gradient across the membrane which is generated by electron transport complexes of the respiratory chain. F-type ATPases consist of two structural domains, F(1) - containing the extramembraneous catalytic core and F(0) - containing the membrane proton channel, linked together by a central stalk and a peripheral stalk. During catalysis, ATP synthesis in the catalytic domain of F(1) is coupled via a rotary mechanism of the central stalk subunits to proton translocation. Key component of the proton channel; it may play a direct role in the translocation of protons across the membrane.</text>
</comment>
<evidence type="ECO:0000256" key="10">
    <source>
        <dbReference type="ARBA" id="ARBA00023065"/>
    </source>
</evidence>
<feature type="transmembrane region" description="Helical" evidence="14">
    <location>
        <begin position="125"/>
        <end position="144"/>
    </location>
</feature>
<evidence type="ECO:0000256" key="13">
    <source>
        <dbReference type="RuleBase" id="RU004450"/>
    </source>
</evidence>
<dbReference type="PANTHER" id="PTHR11410:SF0">
    <property type="entry name" value="ATP SYNTHASE SUBUNIT A"/>
    <property type="match status" value="1"/>
</dbReference>
<evidence type="ECO:0000256" key="8">
    <source>
        <dbReference type="ARBA" id="ARBA00022781"/>
    </source>
</evidence>
<evidence type="ECO:0000313" key="15">
    <source>
        <dbReference type="EMBL" id="AIA77218.1"/>
    </source>
</evidence>
<dbReference type="PROSITE" id="PS00449">
    <property type="entry name" value="ATPASE_A"/>
    <property type="match status" value="1"/>
</dbReference>
<dbReference type="GO" id="GO:0005743">
    <property type="term" value="C:mitochondrial inner membrane"/>
    <property type="evidence" value="ECO:0007669"/>
    <property type="project" value="UniProtKB-SubCell"/>
</dbReference>
<evidence type="ECO:0000256" key="9">
    <source>
        <dbReference type="ARBA" id="ARBA00022989"/>
    </source>
</evidence>
<comment type="similarity">
    <text evidence="3">Belongs to the ATPase A chain family.</text>
</comment>
<evidence type="ECO:0000256" key="6">
    <source>
        <dbReference type="ARBA" id="ARBA00022547"/>
    </source>
</evidence>
<dbReference type="Pfam" id="PF00119">
    <property type="entry name" value="ATP-synt_A"/>
    <property type="match status" value="1"/>
</dbReference>
<feature type="transmembrane region" description="Helical" evidence="14">
    <location>
        <begin position="164"/>
        <end position="184"/>
    </location>
</feature>
<organism evidence="15">
    <name type="scientific">Megalyra sp. MM-2014</name>
    <dbReference type="NCBI Taxonomy" id="1503221"/>
    <lineage>
        <taxon>Eukaryota</taxon>
        <taxon>Metazoa</taxon>
        <taxon>Ecdysozoa</taxon>
        <taxon>Arthropoda</taxon>
        <taxon>Hexapoda</taxon>
        <taxon>Insecta</taxon>
        <taxon>Pterygota</taxon>
        <taxon>Neoptera</taxon>
        <taxon>Endopterygota</taxon>
        <taxon>Hymenoptera</taxon>
        <taxon>Apocrita</taxon>
        <taxon>Megalyroidea</taxon>
        <taxon>Megalyridae</taxon>
        <taxon>Megalyra</taxon>
    </lineage>
</organism>
<comment type="subcellular location">
    <subcellularLocation>
        <location evidence="2">Membrane</location>
        <topology evidence="2">Multi-pass membrane protein</topology>
    </subcellularLocation>
    <subcellularLocation>
        <location evidence="13">Mitochondrion inner membrane</location>
        <topology evidence="13">Multi-pass membrane protein</topology>
    </subcellularLocation>
</comment>
<feature type="transmembrane region" description="Helical" evidence="14">
    <location>
        <begin position="196"/>
        <end position="218"/>
    </location>
</feature>
<keyword evidence="6" id="KW-0138">CF(0)</keyword>
<dbReference type="EMBL" id="KJ577600">
    <property type="protein sequence ID" value="AIA77218.1"/>
    <property type="molecule type" value="Genomic_DNA"/>
</dbReference>
<evidence type="ECO:0000256" key="5">
    <source>
        <dbReference type="ARBA" id="ARBA00022448"/>
    </source>
</evidence>
<evidence type="ECO:0000256" key="12">
    <source>
        <dbReference type="ARBA" id="ARBA00023310"/>
    </source>
</evidence>
<keyword evidence="15" id="KW-0496">Mitochondrion</keyword>
<evidence type="ECO:0000256" key="7">
    <source>
        <dbReference type="ARBA" id="ARBA00022692"/>
    </source>
</evidence>
<evidence type="ECO:0000256" key="1">
    <source>
        <dbReference type="ARBA" id="ARBA00002070"/>
    </source>
</evidence>
<reference evidence="15" key="1">
    <citation type="journal article" date="2014" name="Genome Biol. Evol.">
        <title>Evolutionary dynamics of the mitochondrial genome in the evaniomorpha (hymenoptera)?a group with an intermediate rate of gene rearrangement.</title>
        <authorList>
            <person name="Mao M."/>
            <person name="Gibson T."/>
            <person name="Dowton M."/>
        </authorList>
    </citation>
    <scope>NUCLEOTIDE SEQUENCE</scope>
</reference>
<feature type="transmembrane region" description="Helical" evidence="14">
    <location>
        <begin position="98"/>
        <end position="118"/>
    </location>
</feature>
<evidence type="ECO:0000256" key="14">
    <source>
        <dbReference type="SAM" id="Phobius"/>
    </source>
</evidence>